<dbReference type="InterPro" id="IPR008271">
    <property type="entry name" value="Ser/Thr_kinase_AS"/>
</dbReference>
<keyword evidence="12" id="KW-0325">Glycoprotein</keyword>
<comment type="catalytic activity">
    <reaction evidence="14">
        <text>L-seryl-[protein] + ATP = O-phospho-L-seryl-[protein] + ADP + H(+)</text>
        <dbReference type="Rhea" id="RHEA:17989"/>
        <dbReference type="Rhea" id="RHEA-COMP:9863"/>
        <dbReference type="Rhea" id="RHEA-COMP:11604"/>
        <dbReference type="ChEBI" id="CHEBI:15378"/>
        <dbReference type="ChEBI" id="CHEBI:29999"/>
        <dbReference type="ChEBI" id="CHEBI:30616"/>
        <dbReference type="ChEBI" id="CHEBI:83421"/>
        <dbReference type="ChEBI" id="CHEBI:456216"/>
        <dbReference type="EC" id="2.7.11.1"/>
    </reaction>
</comment>
<feature type="transmembrane region" description="Helical" evidence="16">
    <location>
        <begin position="283"/>
        <end position="302"/>
    </location>
</feature>
<keyword evidence="8 19" id="KW-0418">Kinase</keyword>
<comment type="catalytic activity">
    <reaction evidence="13">
        <text>L-threonyl-[protein] + ATP = O-phospho-L-threonyl-[protein] + ADP + H(+)</text>
        <dbReference type="Rhea" id="RHEA:46608"/>
        <dbReference type="Rhea" id="RHEA-COMP:11060"/>
        <dbReference type="Rhea" id="RHEA-COMP:11605"/>
        <dbReference type="ChEBI" id="CHEBI:15378"/>
        <dbReference type="ChEBI" id="CHEBI:30013"/>
        <dbReference type="ChEBI" id="CHEBI:30616"/>
        <dbReference type="ChEBI" id="CHEBI:61977"/>
        <dbReference type="ChEBI" id="CHEBI:456216"/>
        <dbReference type="EC" id="2.7.11.1"/>
    </reaction>
</comment>
<dbReference type="EMBL" id="KV018450">
    <property type="protein sequence ID" value="KZV17193.1"/>
    <property type="molecule type" value="Genomic_DNA"/>
</dbReference>
<dbReference type="PROSITE" id="PS00107">
    <property type="entry name" value="PROTEIN_KINASE_ATP"/>
    <property type="match status" value="1"/>
</dbReference>
<accession>A0A2Z7A8P0</accession>
<evidence type="ECO:0000256" key="12">
    <source>
        <dbReference type="ARBA" id="ARBA00023180"/>
    </source>
</evidence>
<dbReference type="AlphaFoldDB" id="A0A2Z7A8P0"/>
<evidence type="ECO:0000256" key="13">
    <source>
        <dbReference type="ARBA" id="ARBA00047899"/>
    </source>
</evidence>
<dbReference type="Proteomes" id="UP000250235">
    <property type="component" value="Unassembled WGS sequence"/>
</dbReference>
<evidence type="ECO:0000256" key="9">
    <source>
        <dbReference type="ARBA" id="ARBA00022840"/>
    </source>
</evidence>
<organism evidence="19 20">
    <name type="scientific">Dorcoceras hygrometricum</name>
    <dbReference type="NCBI Taxonomy" id="472368"/>
    <lineage>
        <taxon>Eukaryota</taxon>
        <taxon>Viridiplantae</taxon>
        <taxon>Streptophyta</taxon>
        <taxon>Embryophyta</taxon>
        <taxon>Tracheophyta</taxon>
        <taxon>Spermatophyta</taxon>
        <taxon>Magnoliopsida</taxon>
        <taxon>eudicotyledons</taxon>
        <taxon>Gunneridae</taxon>
        <taxon>Pentapetalae</taxon>
        <taxon>asterids</taxon>
        <taxon>lamiids</taxon>
        <taxon>Lamiales</taxon>
        <taxon>Gesneriaceae</taxon>
        <taxon>Didymocarpoideae</taxon>
        <taxon>Trichosporeae</taxon>
        <taxon>Loxocarpinae</taxon>
        <taxon>Dorcoceras</taxon>
    </lineage>
</organism>
<evidence type="ECO:0000256" key="10">
    <source>
        <dbReference type="ARBA" id="ARBA00022989"/>
    </source>
</evidence>
<dbReference type="GO" id="GO:0016020">
    <property type="term" value="C:membrane"/>
    <property type="evidence" value="ECO:0007669"/>
    <property type="project" value="UniProtKB-SubCell"/>
</dbReference>
<keyword evidence="6 17" id="KW-0732">Signal</keyword>
<proteinExistence type="predicted"/>
<dbReference type="SMART" id="SM00220">
    <property type="entry name" value="S_TKc"/>
    <property type="match status" value="1"/>
</dbReference>
<keyword evidence="11 16" id="KW-0472">Membrane</keyword>
<feature type="signal peptide" evidence="17">
    <location>
        <begin position="1"/>
        <end position="18"/>
    </location>
</feature>
<evidence type="ECO:0000256" key="5">
    <source>
        <dbReference type="ARBA" id="ARBA00022692"/>
    </source>
</evidence>
<dbReference type="InterPro" id="IPR025287">
    <property type="entry name" value="WAK_GUB"/>
</dbReference>
<dbReference type="PROSITE" id="PS00108">
    <property type="entry name" value="PROTEIN_KINASE_ST"/>
    <property type="match status" value="1"/>
</dbReference>
<evidence type="ECO:0000256" key="8">
    <source>
        <dbReference type="ARBA" id="ARBA00022777"/>
    </source>
</evidence>
<dbReference type="FunFam" id="1.10.510.10:FF:001023">
    <property type="entry name" value="Os07g0541700 protein"/>
    <property type="match status" value="1"/>
</dbReference>
<feature type="binding site" evidence="15">
    <location>
        <position position="369"/>
    </location>
    <ligand>
        <name>ATP</name>
        <dbReference type="ChEBI" id="CHEBI:30616"/>
    </ligand>
</feature>
<dbReference type="GO" id="GO:0005524">
    <property type="term" value="F:ATP binding"/>
    <property type="evidence" value="ECO:0007669"/>
    <property type="project" value="UniProtKB-UniRule"/>
</dbReference>
<dbReference type="FunFam" id="3.30.200.20:FF:000178">
    <property type="entry name" value="serine/threonine-protein kinase PBS1-like"/>
    <property type="match status" value="1"/>
</dbReference>
<dbReference type="InterPro" id="IPR045874">
    <property type="entry name" value="LRK10/LRL21-25-like"/>
</dbReference>
<evidence type="ECO:0000256" key="2">
    <source>
        <dbReference type="ARBA" id="ARBA00012513"/>
    </source>
</evidence>
<feature type="chain" id="PRO_5016258531" description="non-specific serine/threonine protein kinase" evidence="17">
    <location>
        <begin position="19"/>
        <end position="630"/>
    </location>
</feature>
<dbReference type="InterPro" id="IPR000719">
    <property type="entry name" value="Prot_kinase_dom"/>
</dbReference>
<dbReference type="EC" id="2.7.11.1" evidence="2"/>
<comment type="subcellular location">
    <subcellularLocation>
        <location evidence="1">Membrane</location>
        <topology evidence="1">Single-pass type I membrane protein</topology>
    </subcellularLocation>
</comment>
<evidence type="ECO:0000313" key="20">
    <source>
        <dbReference type="Proteomes" id="UP000250235"/>
    </source>
</evidence>
<keyword evidence="9 15" id="KW-0067">ATP-binding</keyword>
<dbReference type="PROSITE" id="PS50011">
    <property type="entry name" value="PROTEIN_KINASE_DOM"/>
    <property type="match status" value="1"/>
</dbReference>
<protein>
    <recommendedName>
        <fullName evidence="2">non-specific serine/threonine protein kinase</fullName>
        <ecNumber evidence="2">2.7.11.1</ecNumber>
    </recommendedName>
</protein>
<keyword evidence="4" id="KW-0808">Transferase</keyword>
<dbReference type="InterPro" id="IPR011009">
    <property type="entry name" value="Kinase-like_dom_sf"/>
</dbReference>
<keyword evidence="20" id="KW-1185">Reference proteome</keyword>
<evidence type="ECO:0000256" key="11">
    <source>
        <dbReference type="ARBA" id="ARBA00023136"/>
    </source>
</evidence>
<keyword evidence="3" id="KW-0723">Serine/threonine-protein kinase</keyword>
<evidence type="ECO:0000256" key="15">
    <source>
        <dbReference type="PROSITE-ProRule" id="PRU10141"/>
    </source>
</evidence>
<reference evidence="19 20" key="1">
    <citation type="journal article" date="2015" name="Proc. Natl. Acad. Sci. U.S.A.">
        <title>The resurrection genome of Boea hygrometrica: A blueprint for survival of dehydration.</title>
        <authorList>
            <person name="Xiao L."/>
            <person name="Yang G."/>
            <person name="Zhang L."/>
            <person name="Yang X."/>
            <person name="Zhao S."/>
            <person name="Ji Z."/>
            <person name="Zhou Q."/>
            <person name="Hu M."/>
            <person name="Wang Y."/>
            <person name="Chen M."/>
            <person name="Xu Y."/>
            <person name="Jin H."/>
            <person name="Xiao X."/>
            <person name="Hu G."/>
            <person name="Bao F."/>
            <person name="Hu Y."/>
            <person name="Wan P."/>
            <person name="Li L."/>
            <person name="Deng X."/>
            <person name="Kuang T."/>
            <person name="Xiang C."/>
            <person name="Zhu J.K."/>
            <person name="Oliver M.J."/>
            <person name="He Y."/>
        </authorList>
    </citation>
    <scope>NUCLEOTIDE SEQUENCE [LARGE SCALE GENOMIC DNA]</scope>
    <source>
        <strain evidence="20">cv. XS01</strain>
    </source>
</reference>
<dbReference type="GO" id="GO:0030247">
    <property type="term" value="F:polysaccharide binding"/>
    <property type="evidence" value="ECO:0007669"/>
    <property type="project" value="InterPro"/>
</dbReference>
<dbReference type="PANTHER" id="PTHR27009">
    <property type="entry name" value="RUST RESISTANCE KINASE LR10-RELATED"/>
    <property type="match status" value="1"/>
</dbReference>
<evidence type="ECO:0000259" key="18">
    <source>
        <dbReference type="PROSITE" id="PS50011"/>
    </source>
</evidence>
<evidence type="ECO:0000256" key="1">
    <source>
        <dbReference type="ARBA" id="ARBA00004479"/>
    </source>
</evidence>
<feature type="transmembrane region" description="Helical" evidence="16">
    <location>
        <begin position="255"/>
        <end position="276"/>
    </location>
</feature>
<name>A0A2Z7A8P0_9LAMI</name>
<dbReference type="OrthoDB" id="894094at2759"/>
<gene>
    <name evidence="19" type="ORF">F511_03994</name>
</gene>
<keyword evidence="7 15" id="KW-0547">Nucleotide-binding</keyword>
<dbReference type="GO" id="GO:0004674">
    <property type="term" value="F:protein serine/threonine kinase activity"/>
    <property type="evidence" value="ECO:0007669"/>
    <property type="project" value="UniProtKB-KW"/>
</dbReference>
<dbReference type="Gene3D" id="1.10.510.10">
    <property type="entry name" value="Transferase(Phosphotransferase) domain 1"/>
    <property type="match status" value="1"/>
</dbReference>
<evidence type="ECO:0000256" key="3">
    <source>
        <dbReference type="ARBA" id="ARBA00022527"/>
    </source>
</evidence>
<keyword evidence="5 16" id="KW-0812">Transmembrane</keyword>
<evidence type="ECO:0000313" key="19">
    <source>
        <dbReference type="EMBL" id="KZV17193.1"/>
    </source>
</evidence>
<dbReference type="InterPro" id="IPR017441">
    <property type="entry name" value="Protein_kinase_ATP_BS"/>
</dbReference>
<dbReference type="SUPFAM" id="SSF56112">
    <property type="entry name" value="Protein kinase-like (PK-like)"/>
    <property type="match status" value="1"/>
</dbReference>
<evidence type="ECO:0000256" key="6">
    <source>
        <dbReference type="ARBA" id="ARBA00022729"/>
    </source>
</evidence>
<keyword evidence="10 16" id="KW-1133">Transmembrane helix</keyword>
<dbReference type="Pfam" id="PF00069">
    <property type="entry name" value="Pkinase"/>
    <property type="match status" value="1"/>
</dbReference>
<feature type="domain" description="Protein kinase" evidence="18">
    <location>
        <begin position="341"/>
        <end position="592"/>
    </location>
</feature>
<dbReference type="Pfam" id="PF13947">
    <property type="entry name" value="GUB_WAK_bind"/>
    <property type="match status" value="1"/>
</dbReference>
<evidence type="ECO:0000256" key="4">
    <source>
        <dbReference type="ARBA" id="ARBA00022679"/>
    </source>
</evidence>
<keyword evidence="19" id="KW-0675">Receptor</keyword>
<sequence>MQYYLLILSCLIITKASCAEQNSSCNPSSCGDIRNISYPFRLKDDPQHCGDPNYEISCENNTAASIYVDSHKYHVRSINYHNYTIRLADPTIKNNDTCSFPSYFPNWNNLSWVDNFPYSIYSQRLILTAWPVTVLSCPILVNDSLVIQADKCVTLSSDASITRHMYIKVGNLYAQDVWDLCRIDLVALTSWPLSHDDQETELSLSEIHDSLLYGFELSWYNVYCSKKCNIYEYCTTGADGTAACVRYQCGRTFQMLTFDIGPVPLYYVAIAAMLLVSEISAGYILVTRVFIGLPFLIGILTYKFRTRHLSVFGKIEAFLQSQNMNLMPIRYSYSDIKKMTKGFREKLGKGGYGSVYKGRLRSGTIVAVKLLSDPSANGQDFINEVATIGRIHHVNVVELVGYCAEKSKFALVYDFMPNGSLEKYIFDRESGHGSLSWDTKYAIAVGVARGIEYLHRGCDIQILHFDIKPHNILLTENFTPKISDFGLAKFCSTDKNIVTLTAARGTIGYVAPELINRSIGGSHTRQIQYFPDWIYDRFNDGKDVGIGDADECSGKKIKRMTIVALWCIQMSPDDRPSMSKVLEMLESDTELLQIPPQPSELPQVAETEDQTWETYSDSVSFLVHDTSRSV</sequence>
<evidence type="ECO:0000256" key="14">
    <source>
        <dbReference type="ARBA" id="ARBA00048679"/>
    </source>
</evidence>
<evidence type="ECO:0000256" key="7">
    <source>
        <dbReference type="ARBA" id="ARBA00022741"/>
    </source>
</evidence>
<evidence type="ECO:0000256" key="17">
    <source>
        <dbReference type="SAM" id="SignalP"/>
    </source>
</evidence>
<dbReference type="Gene3D" id="3.30.200.20">
    <property type="entry name" value="Phosphorylase Kinase, domain 1"/>
    <property type="match status" value="1"/>
</dbReference>
<evidence type="ECO:0000256" key="16">
    <source>
        <dbReference type="SAM" id="Phobius"/>
    </source>
</evidence>